<evidence type="ECO:0000256" key="4">
    <source>
        <dbReference type="ARBA" id="ARBA00022801"/>
    </source>
</evidence>
<keyword evidence="3 8" id="KW-0812">Transmembrane</keyword>
<dbReference type="PROSITE" id="PS51257">
    <property type="entry name" value="PROKAR_LIPOPROTEIN"/>
    <property type="match status" value="1"/>
</dbReference>
<evidence type="ECO:0000256" key="1">
    <source>
        <dbReference type="ARBA" id="ARBA00004141"/>
    </source>
</evidence>
<dbReference type="PROSITE" id="PS51704">
    <property type="entry name" value="GP_PDE"/>
    <property type="match status" value="1"/>
</dbReference>
<feature type="transmembrane region" description="Helical" evidence="8">
    <location>
        <begin position="88"/>
        <end position="110"/>
    </location>
</feature>
<feature type="transmembrane region" description="Helical" evidence="8">
    <location>
        <begin position="42"/>
        <end position="63"/>
    </location>
</feature>
<keyword evidence="7" id="KW-0325">Glycoprotein</keyword>
<dbReference type="Pfam" id="PF03009">
    <property type="entry name" value="GDPD"/>
    <property type="match status" value="1"/>
</dbReference>
<dbReference type="PANTHER" id="PTHR23344:SF49">
    <property type="entry name" value="GLYCEROPHOSPHODIESTER PHOSPHODIESTERASE DOMAIN-CONTAINING 5A"/>
    <property type="match status" value="1"/>
</dbReference>
<comment type="subcellular location">
    <subcellularLocation>
        <location evidence="1">Membrane</location>
        <topology evidence="1">Multi-pass membrane protein</topology>
    </subcellularLocation>
</comment>
<proteinExistence type="inferred from homology"/>
<dbReference type="Proteomes" id="UP000694389">
    <property type="component" value="Unassembled WGS sequence"/>
</dbReference>
<reference evidence="10" key="1">
    <citation type="submission" date="2025-08" db="UniProtKB">
        <authorList>
            <consortium name="Ensembl"/>
        </authorList>
    </citation>
    <scope>IDENTIFICATION</scope>
</reference>
<dbReference type="GO" id="GO:0008889">
    <property type="term" value="F:glycerophosphodiester phosphodiesterase activity"/>
    <property type="evidence" value="ECO:0007669"/>
    <property type="project" value="TreeGrafter"/>
</dbReference>
<feature type="transmembrane region" description="Helical" evidence="8">
    <location>
        <begin position="479"/>
        <end position="498"/>
    </location>
</feature>
<dbReference type="GO" id="GO:0006629">
    <property type="term" value="P:lipid metabolic process"/>
    <property type="evidence" value="ECO:0007669"/>
    <property type="project" value="InterPro"/>
</dbReference>
<evidence type="ECO:0000313" key="10">
    <source>
        <dbReference type="Ensembl" id="ENSDLAP00005016635.2"/>
    </source>
</evidence>
<protein>
    <submittedName>
        <fullName evidence="10">Glycerophosphodiester phosphodiesterase domain containing 5a</fullName>
    </submittedName>
</protein>
<keyword evidence="6 8" id="KW-0472">Membrane</keyword>
<reference evidence="10" key="2">
    <citation type="submission" date="2025-09" db="UniProtKB">
        <authorList>
            <consortium name="Ensembl"/>
        </authorList>
    </citation>
    <scope>IDENTIFICATION</scope>
</reference>
<dbReference type="GO" id="GO:0005886">
    <property type="term" value="C:plasma membrane"/>
    <property type="evidence" value="ECO:0007669"/>
    <property type="project" value="TreeGrafter"/>
</dbReference>
<dbReference type="GeneTree" id="ENSGT00940000159690"/>
<dbReference type="AlphaFoldDB" id="A0A8C4EBI2"/>
<dbReference type="InterPro" id="IPR030395">
    <property type="entry name" value="GP_PDE_dom"/>
</dbReference>
<evidence type="ECO:0000313" key="11">
    <source>
        <dbReference type="Proteomes" id="UP000694389"/>
    </source>
</evidence>
<evidence type="ECO:0000256" key="5">
    <source>
        <dbReference type="ARBA" id="ARBA00022989"/>
    </source>
</evidence>
<keyword evidence="5 8" id="KW-1133">Transmembrane helix</keyword>
<dbReference type="GO" id="GO:0045666">
    <property type="term" value="P:positive regulation of neuron differentiation"/>
    <property type="evidence" value="ECO:0007669"/>
    <property type="project" value="TreeGrafter"/>
</dbReference>
<evidence type="ECO:0000259" key="9">
    <source>
        <dbReference type="PROSITE" id="PS51704"/>
    </source>
</evidence>
<comment type="similarity">
    <text evidence="2">Belongs to the glycerophosphoryl diester phosphodiesterase family.</text>
</comment>
<keyword evidence="11" id="KW-1185">Reference proteome</keyword>
<sequence>MVKHQPLQVYEKQVFVSFVTGIYGCRWKRYQRSQDDSSKWECTWFIILCSSFLLLLFWAYFWLVAQNDFNEFNWSVYNRSGEWRDETIPILASTTVGFSYITFLMILALFHISLGQQLNLYWVHKVDVLFCTALSLTSNHQLTQVFCYQSTAPFLHIGALATVTAISWLVAGYVVRRERSMLLIYVIILLALYLAPLTFNCPCIMDRTSLRPRPDIIGRRGAPMLAPENTMVSFNRALQHGANSLEADVTISVDGIPFLMRDRTLRRTTDVSKVFPARQYEDASFFNWTEIRSLNAGHWFLESDPYWTVETLTARDRSRIGNQTVCSLLEMLRLTARSNSSALLNIRKPPPEHPRSRNWFMDTLWAVQKAGISQKRVTWTPDTDRGRVRGLQQTANEKLSVEEIRQRGITKLKILTCVFLFPREYLANNVSVTVYPVNEPWLYSILWCSGVPSVSSDAPQVLRKVPYPIWLMSQNAYNFIWITSDLVSLAVVIGIFCFQKWRMSGMQTYNPEQIMLSAVARRSSRDVNIMKEKLIFSGAALITYTTENKWLRM</sequence>
<keyword evidence="4" id="KW-0378">Hydrolase</keyword>
<name>A0A8C4EBI2_DICLA</name>
<dbReference type="Gene3D" id="3.20.20.190">
    <property type="entry name" value="Phosphatidylinositol (PI) phosphodiesterase"/>
    <property type="match status" value="1"/>
</dbReference>
<dbReference type="Ensembl" id="ENSDLAT00005017999.2">
    <property type="protein sequence ID" value="ENSDLAP00005016635.2"/>
    <property type="gene ID" value="ENSDLAG00005007979.2"/>
</dbReference>
<feature type="transmembrane region" description="Helical" evidence="8">
    <location>
        <begin position="182"/>
        <end position="199"/>
    </location>
</feature>
<evidence type="ECO:0000256" key="8">
    <source>
        <dbReference type="SAM" id="Phobius"/>
    </source>
</evidence>
<evidence type="ECO:0000256" key="2">
    <source>
        <dbReference type="ARBA" id="ARBA00007277"/>
    </source>
</evidence>
<dbReference type="PANTHER" id="PTHR23344">
    <property type="entry name" value="GLYCEROPHOSPHORYL DIESTER PHOSPHODIESTERASE"/>
    <property type="match status" value="1"/>
</dbReference>
<evidence type="ECO:0000256" key="7">
    <source>
        <dbReference type="ARBA" id="ARBA00023180"/>
    </source>
</evidence>
<evidence type="ECO:0000256" key="3">
    <source>
        <dbReference type="ARBA" id="ARBA00022692"/>
    </source>
</evidence>
<accession>A0A8C4EBI2</accession>
<dbReference type="InterPro" id="IPR017946">
    <property type="entry name" value="PLC-like_Pdiesterase_TIM-brl"/>
</dbReference>
<feature type="transmembrane region" description="Helical" evidence="8">
    <location>
        <begin position="154"/>
        <end position="175"/>
    </location>
</feature>
<gene>
    <name evidence="10" type="primary">gdpd5a</name>
</gene>
<dbReference type="SUPFAM" id="SSF51695">
    <property type="entry name" value="PLC-like phosphodiesterases"/>
    <property type="match status" value="1"/>
</dbReference>
<organism evidence="10 11">
    <name type="scientific">Dicentrarchus labrax</name>
    <name type="common">European seabass</name>
    <name type="synonym">Morone labrax</name>
    <dbReference type="NCBI Taxonomy" id="13489"/>
    <lineage>
        <taxon>Eukaryota</taxon>
        <taxon>Metazoa</taxon>
        <taxon>Chordata</taxon>
        <taxon>Craniata</taxon>
        <taxon>Vertebrata</taxon>
        <taxon>Euteleostomi</taxon>
        <taxon>Actinopterygii</taxon>
        <taxon>Neopterygii</taxon>
        <taxon>Teleostei</taxon>
        <taxon>Neoteleostei</taxon>
        <taxon>Acanthomorphata</taxon>
        <taxon>Eupercaria</taxon>
        <taxon>Moronidae</taxon>
        <taxon>Dicentrarchus</taxon>
    </lineage>
</organism>
<evidence type="ECO:0000256" key="6">
    <source>
        <dbReference type="ARBA" id="ARBA00023136"/>
    </source>
</evidence>
<feature type="domain" description="GP-PDE" evidence="9">
    <location>
        <begin position="214"/>
        <end position="466"/>
    </location>
</feature>